<reference evidence="4" key="2">
    <citation type="journal article" date="2023" name="Science">
        <title>Genomic signatures of disease resistance in endangered staghorn corals.</title>
        <authorList>
            <person name="Vollmer S.V."/>
            <person name="Selwyn J.D."/>
            <person name="Despard B.A."/>
            <person name="Roesel C.L."/>
        </authorList>
    </citation>
    <scope>NUCLEOTIDE SEQUENCE</scope>
    <source>
        <strain evidence="4">K2</strain>
    </source>
</reference>
<gene>
    <name evidence="4" type="ORF">P5673_012727</name>
</gene>
<feature type="domain" description="Apextrin C-terminal" evidence="3">
    <location>
        <begin position="22"/>
        <end position="148"/>
    </location>
</feature>
<dbReference type="Proteomes" id="UP001249851">
    <property type="component" value="Unassembled WGS sequence"/>
</dbReference>
<sequence length="226" mass="24991">MFWLSLSLVAFWCQTTKGKISWPPGQYALPMPKAGCPDNWLEGRRFHDTSGTLLIDQKIYESLHLAGWISKEGIEQDFCIKTTSGKDSSQGWPEGKYCILKQEYCPTGFSTGSVSWRPSSSPFQDLSVNGKYLKNTTISYCCRMRGGSIAIPESQEIEKTLFTESQLDNRTQSSGLAVAIGVGIACAMIGTASIAVVTKRFMIKRASNEGHDDDDDIDDEPRPDDP</sequence>
<dbReference type="Pfam" id="PF16977">
    <property type="entry name" value="ApeC"/>
    <property type="match status" value="1"/>
</dbReference>
<evidence type="ECO:0000313" key="4">
    <source>
        <dbReference type="EMBL" id="KAK2563740.1"/>
    </source>
</evidence>
<proteinExistence type="predicted"/>
<dbReference type="PANTHER" id="PTHR19324">
    <property type="entry name" value="PERFORIN-LIKE PROTEIN 1"/>
    <property type="match status" value="1"/>
</dbReference>
<protein>
    <recommendedName>
        <fullName evidence="3">Apextrin C-terminal domain-containing protein</fullName>
    </recommendedName>
</protein>
<dbReference type="InterPro" id="IPR031569">
    <property type="entry name" value="ApeC"/>
</dbReference>
<dbReference type="EMBL" id="JARQWQ010000024">
    <property type="protein sequence ID" value="KAK2563740.1"/>
    <property type="molecule type" value="Genomic_DNA"/>
</dbReference>
<organism evidence="4 5">
    <name type="scientific">Acropora cervicornis</name>
    <name type="common">Staghorn coral</name>
    <dbReference type="NCBI Taxonomy" id="6130"/>
    <lineage>
        <taxon>Eukaryota</taxon>
        <taxon>Metazoa</taxon>
        <taxon>Cnidaria</taxon>
        <taxon>Anthozoa</taxon>
        <taxon>Hexacorallia</taxon>
        <taxon>Scleractinia</taxon>
        <taxon>Astrocoeniina</taxon>
        <taxon>Acroporidae</taxon>
        <taxon>Acropora</taxon>
    </lineage>
</organism>
<feature type="transmembrane region" description="Helical" evidence="1">
    <location>
        <begin position="175"/>
        <end position="197"/>
    </location>
</feature>
<dbReference type="AlphaFoldDB" id="A0AAD9QML3"/>
<keyword evidence="2" id="KW-0732">Signal</keyword>
<reference evidence="4" key="1">
    <citation type="journal article" date="2023" name="G3 (Bethesda)">
        <title>Whole genome assembly and annotation of the endangered Caribbean coral Acropora cervicornis.</title>
        <authorList>
            <person name="Selwyn J.D."/>
            <person name="Vollmer S.V."/>
        </authorList>
    </citation>
    <scope>NUCLEOTIDE SEQUENCE</scope>
    <source>
        <strain evidence="4">K2</strain>
    </source>
</reference>
<accession>A0AAD9QML3</accession>
<name>A0AAD9QML3_ACRCE</name>
<feature type="signal peptide" evidence="2">
    <location>
        <begin position="1"/>
        <end position="18"/>
    </location>
</feature>
<evidence type="ECO:0000256" key="1">
    <source>
        <dbReference type="SAM" id="Phobius"/>
    </source>
</evidence>
<feature type="chain" id="PRO_5042017656" description="Apextrin C-terminal domain-containing protein" evidence="2">
    <location>
        <begin position="19"/>
        <end position="226"/>
    </location>
</feature>
<dbReference type="PANTHER" id="PTHR19324:SF33">
    <property type="entry name" value="MUCIN-5AC"/>
    <property type="match status" value="1"/>
</dbReference>
<evidence type="ECO:0000256" key="2">
    <source>
        <dbReference type="SAM" id="SignalP"/>
    </source>
</evidence>
<evidence type="ECO:0000313" key="5">
    <source>
        <dbReference type="Proteomes" id="UP001249851"/>
    </source>
</evidence>
<keyword evidence="1" id="KW-0472">Membrane</keyword>
<keyword evidence="5" id="KW-1185">Reference proteome</keyword>
<keyword evidence="1" id="KW-1133">Transmembrane helix</keyword>
<evidence type="ECO:0000259" key="3">
    <source>
        <dbReference type="Pfam" id="PF16977"/>
    </source>
</evidence>
<keyword evidence="1" id="KW-0812">Transmembrane</keyword>
<comment type="caution">
    <text evidence="4">The sequence shown here is derived from an EMBL/GenBank/DDBJ whole genome shotgun (WGS) entry which is preliminary data.</text>
</comment>